<comment type="caution">
    <text evidence="12">The sequence shown here is derived from an EMBL/GenBank/DDBJ whole genome shotgun (WGS) entry which is preliminary data.</text>
</comment>
<evidence type="ECO:0000313" key="12">
    <source>
        <dbReference type="EMBL" id="NEZ55434.1"/>
    </source>
</evidence>
<dbReference type="Proteomes" id="UP000481033">
    <property type="component" value="Unassembled WGS sequence"/>
</dbReference>
<reference evidence="12 13" key="1">
    <citation type="journal article" date="2020" name="Microb. Ecol.">
        <title>Ecogenomics of the Marine Benthic Filamentous Cyanobacterium Adonisia.</title>
        <authorList>
            <person name="Walter J.M."/>
            <person name="Coutinho F.H."/>
            <person name="Leomil L."/>
            <person name="Hargreaves P.I."/>
            <person name="Campeao M.E."/>
            <person name="Vieira V.V."/>
            <person name="Silva B.S."/>
            <person name="Fistarol G.O."/>
            <person name="Salomon P.S."/>
            <person name="Sawabe T."/>
            <person name="Mino S."/>
            <person name="Hosokawa M."/>
            <person name="Miyashita H."/>
            <person name="Maruyama F."/>
            <person name="van Verk M.C."/>
            <person name="Dutilh B.E."/>
            <person name="Thompson C.C."/>
            <person name="Thompson F.L."/>
        </authorList>
    </citation>
    <scope>NUCLEOTIDE SEQUENCE [LARGE SCALE GENOMIC DNA]</scope>
    <source>
        <strain evidence="12 13">CCMR0081</strain>
    </source>
</reference>
<dbReference type="InterPro" id="IPR004358">
    <property type="entry name" value="Sig_transdc_His_kin-like_C"/>
</dbReference>
<evidence type="ECO:0000259" key="10">
    <source>
        <dbReference type="PROSITE" id="PS50109"/>
    </source>
</evidence>
<dbReference type="GO" id="GO:0016020">
    <property type="term" value="C:membrane"/>
    <property type="evidence" value="ECO:0007669"/>
    <property type="project" value="UniProtKB-SubCell"/>
</dbReference>
<evidence type="ECO:0000256" key="9">
    <source>
        <dbReference type="SAM" id="Phobius"/>
    </source>
</evidence>
<dbReference type="InterPro" id="IPR036097">
    <property type="entry name" value="HisK_dim/P_sf"/>
</dbReference>
<evidence type="ECO:0000256" key="8">
    <source>
        <dbReference type="SAM" id="Coils"/>
    </source>
</evidence>
<organism evidence="12 13">
    <name type="scientific">Adonisia turfae CCMR0081</name>
    <dbReference type="NCBI Taxonomy" id="2292702"/>
    <lineage>
        <taxon>Bacteria</taxon>
        <taxon>Bacillati</taxon>
        <taxon>Cyanobacteriota</taxon>
        <taxon>Adonisia</taxon>
        <taxon>Adonisia turfae</taxon>
    </lineage>
</organism>
<comment type="catalytic activity">
    <reaction evidence="1">
        <text>ATP + protein L-histidine = ADP + protein N-phospho-L-histidine.</text>
        <dbReference type="EC" id="2.7.13.3"/>
    </reaction>
</comment>
<feature type="domain" description="Histidine kinase" evidence="10">
    <location>
        <begin position="356"/>
        <end position="606"/>
    </location>
</feature>
<sequence length="614" mass="68876">MIALLSHVVSSFNKRLGIHRSISKKISCGYALALGTAVLGTTGGLLGGHYEAFSARKQAENTLRKKQLLNELNTHVLSIQMHPQRLLAIAGESRIWVQYETNQFNTELRQLRHQLETIEQLPHTASETQLTLLISGYRTNLQEYERFIQYLWFDLEGVDNKRIALEVISIALSSRDANQLSTTFEQLSEDLTRLQQTADRQYHQSIVQLQKSEQLRLIIILVSMVCSIGLAIILAVITSRAIARPIEQLTLTARRITQANDFQLHVSIHTQDEVLLLAEALNQLVSWAGQYTMELEDARQTLEVRVVERTQALQQSEASLRQQAEDLQQTLVELRQTQWQLIQSEKMSSLGQLVAGIAHEINNPVSFIYGNLKHASDYVNDIVMLLDRYQQHYPDPATEIQSALEEIDLPFVRKDFPNLMQSMAEGAVRIITIVQSLRSFSRLDEAAVKWVDIHKGIDSTLTILNSQITATPGQPGIEIARDYGPLPCIECYAGQLNQVFMHILSNAIDVLRCSPPQGMAKIAIATHILEPDWISIEISDNGPGIPESSLIRLFDPFYTTKAIGTGTGMGLSISYQIITKTHQGSLECHSQLGQGAKFTIKLPIKLDQDETQSL</sequence>
<evidence type="ECO:0000313" key="13">
    <source>
        <dbReference type="Proteomes" id="UP000481033"/>
    </source>
</evidence>
<keyword evidence="13" id="KW-1185">Reference proteome</keyword>
<keyword evidence="9" id="KW-0812">Transmembrane</keyword>
<evidence type="ECO:0000256" key="1">
    <source>
        <dbReference type="ARBA" id="ARBA00000085"/>
    </source>
</evidence>
<keyword evidence="8" id="KW-0175">Coiled coil</keyword>
<dbReference type="Gene3D" id="6.10.340.10">
    <property type="match status" value="1"/>
</dbReference>
<evidence type="ECO:0000256" key="2">
    <source>
        <dbReference type="ARBA" id="ARBA00004370"/>
    </source>
</evidence>
<evidence type="ECO:0000259" key="11">
    <source>
        <dbReference type="PROSITE" id="PS50885"/>
    </source>
</evidence>
<dbReference type="Pfam" id="PF00672">
    <property type="entry name" value="HAMP"/>
    <property type="match status" value="1"/>
</dbReference>
<feature type="domain" description="HAMP" evidence="11">
    <location>
        <begin position="240"/>
        <end position="285"/>
    </location>
</feature>
<dbReference type="EC" id="2.7.13.3" evidence="3"/>
<dbReference type="CDD" id="cd06225">
    <property type="entry name" value="HAMP"/>
    <property type="match status" value="1"/>
</dbReference>
<keyword evidence="5" id="KW-0808">Transferase</keyword>
<dbReference type="InterPro" id="IPR005467">
    <property type="entry name" value="His_kinase_dom"/>
</dbReference>
<dbReference type="SMART" id="SM00387">
    <property type="entry name" value="HATPase_c"/>
    <property type="match status" value="1"/>
</dbReference>
<evidence type="ECO:0000256" key="5">
    <source>
        <dbReference type="ARBA" id="ARBA00022679"/>
    </source>
</evidence>
<keyword evidence="6" id="KW-0418">Kinase</keyword>
<keyword evidence="9" id="KW-0472">Membrane</keyword>
<evidence type="ECO:0000256" key="3">
    <source>
        <dbReference type="ARBA" id="ARBA00012438"/>
    </source>
</evidence>
<dbReference type="InterPro" id="IPR003594">
    <property type="entry name" value="HATPase_dom"/>
</dbReference>
<dbReference type="SUPFAM" id="SSF55874">
    <property type="entry name" value="ATPase domain of HSP90 chaperone/DNA topoisomerase II/histidine kinase"/>
    <property type="match status" value="1"/>
</dbReference>
<dbReference type="Gene3D" id="3.30.565.10">
    <property type="entry name" value="Histidine kinase-like ATPase, C-terminal domain"/>
    <property type="match status" value="1"/>
</dbReference>
<dbReference type="PANTHER" id="PTHR43065">
    <property type="entry name" value="SENSOR HISTIDINE KINASE"/>
    <property type="match status" value="1"/>
</dbReference>
<dbReference type="Gene3D" id="1.10.287.130">
    <property type="match status" value="1"/>
</dbReference>
<dbReference type="PROSITE" id="PS50885">
    <property type="entry name" value="HAMP"/>
    <property type="match status" value="1"/>
</dbReference>
<evidence type="ECO:0000256" key="7">
    <source>
        <dbReference type="ARBA" id="ARBA00023012"/>
    </source>
</evidence>
<proteinExistence type="predicted"/>
<comment type="subcellular location">
    <subcellularLocation>
        <location evidence="2">Membrane</location>
    </subcellularLocation>
</comment>
<dbReference type="GO" id="GO:0000155">
    <property type="term" value="F:phosphorelay sensor kinase activity"/>
    <property type="evidence" value="ECO:0007669"/>
    <property type="project" value="InterPro"/>
</dbReference>
<dbReference type="Pfam" id="PF02518">
    <property type="entry name" value="HATPase_c"/>
    <property type="match status" value="1"/>
</dbReference>
<dbReference type="PRINTS" id="PR00344">
    <property type="entry name" value="BCTRLSENSOR"/>
</dbReference>
<dbReference type="InterPro" id="IPR003660">
    <property type="entry name" value="HAMP_dom"/>
</dbReference>
<protein>
    <recommendedName>
        <fullName evidence="3">histidine kinase</fullName>
        <ecNumber evidence="3">2.7.13.3</ecNumber>
    </recommendedName>
</protein>
<dbReference type="EMBL" id="QXHD01000004">
    <property type="protein sequence ID" value="NEZ55434.1"/>
    <property type="molecule type" value="Genomic_DNA"/>
</dbReference>
<dbReference type="InterPro" id="IPR036890">
    <property type="entry name" value="HATPase_C_sf"/>
</dbReference>
<feature type="transmembrane region" description="Helical" evidence="9">
    <location>
        <begin position="217"/>
        <end position="237"/>
    </location>
</feature>
<keyword evidence="7" id="KW-0902">Two-component regulatory system</keyword>
<name>A0A6M0RGR3_9CYAN</name>
<dbReference type="SMART" id="SM00304">
    <property type="entry name" value="HAMP"/>
    <property type="match status" value="1"/>
</dbReference>
<keyword evidence="4" id="KW-0597">Phosphoprotein</keyword>
<dbReference type="PANTHER" id="PTHR43065:SF48">
    <property type="entry name" value="HISTIDINE KINASE"/>
    <property type="match status" value="1"/>
</dbReference>
<feature type="coiled-coil region" evidence="8">
    <location>
        <begin position="310"/>
        <end position="337"/>
    </location>
</feature>
<dbReference type="InterPro" id="IPR003661">
    <property type="entry name" value="HisK_dim/P_dom"/>
</dbReference>
<dbReference type="SUPFAM" id="SSF47384">
    <property type="entry name" value="Homodimeric domain of signal transducing histidine kinase"/>
    <property type="match status" value="1"/>
</dbReference>
<dbReference type="RefSeq" id="WP_163697293.1">
    <property type="nucleotide sequence ID" value="NZ_QXHD01000004.1"/>
</dbReference>
<accession>A0A6M0RGR3</accession>
<dbReference type="CDD" id="cd00082">
    <property type="entry name" value="HisKA"/>
    <property type="match status" value="1"/>
</dbReference>
<keyword evidence="9" id="KW-1133">Transmembrane helix</keyword>
<dbReference type="SMART" id="SM00388">
    <property type="entry name" value="HisKA"/>
    <property type="match status" value="1"/>
</dbReference>
<evidence type="ECO:0000256" key="6">
    <source>
        <dbReference type="ARBA" id="ARBA00022777"/>
    </source>
</evidence>
<evidence type="ECO:0000256" key="4">
    <source>
        <dbReference type="ARBA" id="ARBA00022553"/>
    </source>
</evidence>
<dbReference type="PROSITE" id="PS50109">
    <property type="entry name" value="HIS_KIN"/>
    <property type="match status" value="1"/>
</dbReference>
<gene>
    <name evidence="12" type="ORF">DXZ20_07035</name>
</gene>
<dbReference type="AlphaFoldDB" id="A0A6M0RGR3"/>